<dbReference type="EMBL" id="LVHI01000004">
    <property type="protein sequence ID" value="OAK56460.1"/>
    <property type="molecule type" value="Genomic_DNA"/>
</dbReference>
<evidence type="ECO:0000313" key="4">
    <source>
        <dbReference type="Proteomes" id="UP000077519"/>
    </source>
</evidence>
<organism evidence="3 4">
    <name type="scientific">Rhodococcoides kyotonense</name>
    <dbReference type="NCBI Taxonomy" id="398843"/>
    <lineage>
        <taxon>Bacteria</taxon>
        <taxon>Bacillati</taxon>
        <taxon>Actinomycetota</taxon>
        <taxon>Actinomycetes</taxon>
        <taxon>Mycobacteriales</taxon>
        <taxon>Nocardiaceae</taxon>
        <taxon>Rhodococcoides</taxon>
    </lineage>
</organism>
<evidence type="ECO:0000313" key="3">
    <source>
        <dbReference type="EMBL" id="OAK56460.1"/>
    </source>
</evidence>
<keyword evidence="2" id="KW-0812">Transmembrane</keyword>
<dbReference type="Proteomes" id="UP000077519">
    <property type="component" value="Unassembled WGS sequence"/>
</dbReference>
<evidence type="ECO:0008006" key="5">
    <source>
        <dbReference type="Google" id="ProtNLM"/>
    </source>
</evidence>
<comment type="caution">
    <text evidence="3">The sequence shown here is derived from an EMBL/GenBank/DDBJ whole genome shotgun (WGS) entry which is preliminary data.</text>
</comment>
<accession>A0A177YMI5</accession>
<name>A0A177YMI5_9NOCA</name>
<gene>
    <name evidence="3" type="ORF">A3K89_16725</name>
</gene>
<keyword evidence="2" id="KW-0472">Membrane</keyword>
<keyword evidence="4" id="KW-1185">Reference proteome</keyword>
<feature type="transmembrane region" description="Helical" evidence="2">
    <location>
        <begin position="45"/>
        <end position="66"/>
    </location>
</feature>
<reference evidence="3 4" key="1">
    <citation type="submission" date="2016-03" db="EMBL/GenBank/DDBJ databases">
        <title>Genome sequence of Rhodococcus kyotonensis KB10.</title>
        <authorList>
            <person name="Jeong H."/>
            <person name="Hong C.E."/>
            <person name="Jo S.H."/>
            <person name="Park J.M."/>
        </authorList>
    </citation>
    <scope>NUCLEOTIDE SEQUENCE [LARGE SCALE GENOMIC DNA]</scope>
    <source>
        <strain evidence="3 4">KB10</strain>
    </source>
</reference>
<dbReference type="AlphaFoldDB" id="A0A177YMI5"/>
<protein>
    <recommendedName>
        <fullName evidence="5">Chemotaxis methyl-accepting receptor HlyB-like 4HB MCP domain-containing protein</fullName>
    </recommendedName>
</protein>
<proteinExistence type="predicted"/>
<feature type="transmembrane region" description="Helical" evidence="2">
    <location>
        <begin position="250"/>
        <end position="271"/>
    </location>
</feature>
<sequence>MLDSVTVVGTTPSAAVPPTTAASAASSDPRRDLQRLVRSTPVRMIAFGVVLIVAFVATGLVTSVAVSDRARTLDTLLVRTEPLANSAQNLYGALSVADAAASTAFLAGGLEPQETRDRYTRAIGDAGAELIRASNGLGDSDDDARTVLMEIAAGLPVYTGLVETARTNNRVGNPVGAAYLGEASNQMQTVLLPRAERLYTEQSARVATDQERFIRPPLFAIALVVLCLVLLVLAQIFLAGRTNRTFNWGFLGATATMTVLLGWMLVGGIVSSTATDRALDRGVAPLQSLTSGFILAQQARADETLDLVRRGSSRGYDAEFTTNTDKLTTLFADDPDISATLTAWKASHARIADALGTGDFATAVLITTGSGVQDSSTQFRALDSKLVDGIEQARIELRGNVIRAKSALAGMASGAVALTIVAAAAVAAGIAPRLREYL</sequence>
<feature type="region of interest" description="Disordered" evidence="1">
    <location>
        <begin position="1"/>
        <end position="27"/>
    </location>
</feature>
<keyword evidence="2" id="KW-1133">Transmembrane helix</keyword>
<feature type="transmembrane region" description="Helical" evidence="2">
    <location>
        <begin position="218"/>
        <end position="238"/>
    </location>
</feature>
<feature type="transmembrane region" description="Helical" evidence="2">
    <location>
        <begin position="407"/>
        <end position="431"/>
    </location>
</feature>
<evidence type="ECO:0000256" key="2">
    <source>
        <dbReference type="SAM" id="Phobius"/>
    </source>
</evidence>
<evidence type="ECO:0000256" key="1">
    <source>
        <dbReference type="SAM" id="MobiDB-lite"/>
    </source>
</evidence>